<evidence type="ECO:0000313" key="2">
    <source>
        <dbReference type="Proteomes" id="UP000823757"/>
    </source>
</evidence>
<gene>
    <name evidence="1" type="ORF">IAB91_00690</name>
</gene>
<proteinExistence type="predicted"/>
<reference evidence="1" key="2">
    <citation type="journal article" date="2021" name="PeerJ">
        <title>Extensive microbial diversity within the chicken gut microbiome revealed by metagenomics and culture.</title>
        <authorList>
            <person name="Gilroy R."/>
            <person name="Ravi A."/>
            <person name="Getino M."/>
            <person name="Pursley I."/>
            <person name="Horton D.L."/>
            <person name="Alikhan N.F."/>
            <person name="Baker D."/>
            <person name="Gharbi K."/>
            <person name="Hall N."/>
            <person name="Watson M."/>
            <person name="Adriaenssens E.M."/>
            <person name="Foster-Nyarko E."/>
            <person name="Jarju S."/>
            <person name="Secka A."/>
            <person name="Antonio M."/>
            <person name="Oren A."/>
            <person name="Chaudhuri R.R."/>
            <person name="La Ragione R."/>
            <person name="Hildebrand F."/>
            <person name="Pallen M.J."/>
        </authorList>
    </citation>
    <scope>NUCLEOTIDE SEQUENCE</scope>
    <source>
        <strain evidence="1">B1-13419</strain>
    </source>
</reference>
<name>A0A9D9NHC4_9BACT</name>
<organism evidence="1 2">
    <name type="scientific">Candidatus Cryptobacteroides faecigallinarum</name>
    <dbReference type="NCBI Taxonomy" id="2840763"/>
    <lineage>
        <taxon>Bacteria</taxon>
        <taxon>Pseudomonadati</taxon>
        <taxon>Bacteroidota</taxon>
        <taxon>Bacteroidia</taxon>
        <taxon>Bacteroidales</taxon>
        <taxon>Candidatus Cryptobacteroides</taxon>
    </lineage>
</organism>
<dbReference type="AlphaFoldDB" id="A0A9D9NHC4"/>
<sequence>MKNPILIICILLLFPILGKAQMVEYRYAETVSEIQGDVTFRLFVFCDSKKMLDSTACLAGVRCVMFNGIPGTKFSKPLLNDGEKTLMSKFPGYFKDLYGTRYTDYVKDCVMLSKFKKSGQGKSTLFEITVKAFDLRKDLEKNHIKTTFGI</sequence>
<comment type="caution">
    <text evidence="1">The sequence shown here is derived from an EMBL/GenBank/DDBJ whole genome shotgun (WGS) entry which is preliminary data.</text>
</comment>
<evidence type="ECO:0000313" key="1">
    <source>
        <dbReference type="EMBL" id="MBO8473794.1"/>
    </source>
</evidence>
<dbReference type="EMBL" id="JADIMD010000009">
    <property type="protein sequence ID" value="MBO8473794.1"/>
    <property type="molecule type" value="Genomic_DNA"/>
</dbReference>
<accession>A0A9D9NHC4</accession>
<protein>
    <submittedName>
        <fullName evidence="1">Uncharacterized protein</fullName>
    </submittedName>
</protein>
<dbReference type="Proteomes" id="UP000823757">
    <property type="component" value="Unassembled WGS sequence"/>
</dbReference>
<reference evidence="1" key="1">
    <citation type="submission" date="2020-10" db="EMBL/GenBank/DDBJ databases">
        <authorList>
            <person name="Gilroy R."/>
        </authorList>
    </citation>
    <scope>NUCLEOTIDE SEQUENCE</scope>
    <source>
        <strain evidence="1">B1-13419</strain>
    </source>
</reference>